<gene>
    <name evidence="1" type="ORF">H9787_00195</name>
</gene>
<dbReference type="InterPro" id="IPR023198">
    <property type="entry name" value="PGP-like_dom2"/>
</dbReference>
<reference evidence="1" key="1">
    <citation type="journal article" date="2021" name="PeerJ">
        <title>Extensive microbial diversity within the chicken gut microbiome revealed by metagenomics and culture.</title>
        <authorList>
            <person name="Gilroy R."/>
            <person name="Ravi A."/>
            <person name="Getino M."/>
            <person name="Pursley I."/>
            <person name="Horton D.L."/>
            <person name="Alikhan N.F."/>
            <person name="Baker D."/>
            <person name="Gharbi K."/>
            <person name="Hall N."/>
            <person name="Watson M."/>
            <person name="Adriaenssens E.M."/>
            <person name="Foster-Nyarko E."/>
            <person name="Jarju S."/>
            <person name="Secka A."/>
            <person name="Antonio M."/>
            <person name="Oren A."/>
            <person name="Chaudhuri R.R."/>
            <person name="La Ragione R."/>
            <person name="Hildebrand F."/>
            <person name="Pallen M.J."/>
        </authorList>
    </citation>
    <scope>NUCLEOTIDE SEQUENCE</scope>
    <source>
        <strain evidence="1">ChiBcec18-1249</strain>
    </source>
</reference>
<dbReference type="PANTHER" id="PTHR18901:SF38">
    <property type="entry name" value="PSEUDOURIDINE-5'-PHOSPHATASE"/>
    <property type="match status" value="1"/>
</dbReference>
<dbReference type="SFLD" id="SFLDG01129">
    <property type="entry name" value="C1.5:_HAD__Beta-PGM__Phosphata"/>
    <property type="match status" value="1"/>
</dbReference>
<name>A0A9D2RQA5_9FIRM</name>
<dbReference type="InterPro" id="IPR023214">
    <property type="entry name" value="HAD_sf"/>
</dbReference>
<dbReference type="NCBIfam" id="TIGR01509">
    <property type="entry name" value="HAD-SF-IA-v3"/>
    <property type="match status" value="1"/>
</dbReference>
<dbReference type="InterPro" id="IPR041492">
    <property type="entry name" value="HAD_2"/>
</dbReference>
<dbReference type="CDD" id="cd07505">
    <property type="entry name" value="HAD_BPGM-like"/>
    <property type="match status" value="1"/>
</dbReference>
<dbReference type="AlphaFoldDB" id="A0A9D2RQA5"/>
<evidence type="ECO:0000313" key="2">
    <source>
        <dbReference type="Proteomes" id="UP000823824"/>
    </source>
</evidence>
<dbReference type="SFLD" id="SFLDS00003">
    <property type="entry name" value="Haloacid_Dehalogenase"/>
    <property type="match status" value="1"/>
</dbReference>
<reference evidence="1" key="2">
    <citation type="submission" date="2021-04" db="EMBL/GenBank/DDBJ databases">
        <authorList>
            <person name="Gilroy R."/>
        </authorList>
    </citation>
    <scope>NUCLEOTIDE SEQUENCE</scope>
    <source>
        <strain evidence="1">ChiBcec18-1249</strain>
    </source>
</reference>
<dbReference type="InterPro" id="IPR006439">
    <property type="entry name" value="HAD-SF_hydro_IA"/>
</dbReference>
<accession>A0A9D2RQA5</accession>
<dbReference type="EMBL" id="DWZJ01000001">
    <property type="protein sequence ID" value="HJB12110.1"/>
    <property type="molecule type" value="Genomic_DNA"/>
</dbReference>
<organism evidence="1 2">
    <name type="scientific">Candidatus Oscillibacter excrementigallinarum</name>
    <dbReference type="NCBI Taxonomy" id="2838716"/>
    <lineage>
        <taxon>Bacteria</taxon>
        <taxon>Bacillati</taxon>
        <taxon>Bacillota</taxon>
        <taxon>Clostridia</taxon>
        <taxon>Eubacteriales</taxon>
        <taxon>Oscillospiraceae</taxon>
        <taxon>Oscillibacter</taxon>
    </lineage>
</organism>
<dbReference type="Gene3D" id="3.40.50.1000">
    <property type="entry name" value="HAD superfamily/HAD-like"/>
    <property type="match status" value="1"/>
</dbReference>
<sequence>MNIQGAVFDLDGTLTDSMYIWLKAPVDLVRRYGGDPPEDLARDLKEMGRREAAEYLQSRFSLPATPEELMDALNGLVTEEYRSRVPMKPGADRLLARLAGRGIPCCIATASEAFQAQAAMERLGLWQHFRFAVSCVQYGGKTRPDIYLEAARRLGTAPAETVVFEDALHAARTAHEAGFRVCGVWDASAEEDQAALRALVDWYVRDLGDWEP</sequence>
<dbReference type="Pfam" id="PF13419">
    <property type="entry name" value="HAD_2"/>
    <property type="match status" value="1"/>
</dbReference>
<dbReference type="PRINTS" id="PR00413">
    <property type="entry name" value="HADHALOGNASE"/>
</dbReference>
<dbReference type="PANTHER" id="PTHR18901">
    <property type="entry name" value="2-DEOXYGLUCOSE-6-PHOSPHATE PHOSPHATASE 2"/>
    <property type="match status" value="1"/>
</dbReference>
<dbReference type="Gene3D" id="1.10.150.240">
    <property type="entry name" value="Putative phosphatase, domain 2"/>
    <property type="match status" value="1"/>
</dbReference>
<dbReference type="InterPro" id="IPR036412">
    <property type="entry name" value="HAD-like_sf"/>
</dbReference>
<comment type="caution">
    <text evidence="1">The sequence shown here is derived from an EMBL/GenBank/DDBJ whole genome shotgun (WGS) entry which is preliminary data.</text>
</comment>
<dbReference type="GO" id="GO:0016791">
    <property type="term" value="F:phosphatase activity"/>
    <property type="evidence" value="ECO:0007669"/>
    <property type="project" value="TreeGrafter"/>
</dbReference>
<dbReference type="SUPFAM" id="SSF56784">
    <property type="entry name" value="HAD-like"/>
    <property type="match status" value="1"/>
</dbReference>
<evidence type="ECO:0000313" key="1">
    <source>
        <dbReference type="EMBL" id="HJB12110.1"/>
    </source>
</evidence>
<proteinExistence type="predicted"/>
<protein>
    <submittedName>
        <fullName evidence="1">HAD family phosphatase</fullName>
    </submittedName>
</protein>
<dbReference type="Proteomes" id="UP000823824">
    <property type="component" value="Unassembled WGS sequence"/>
</dbReference>